<reference evidence="3" key="1">
    <citation type="submission" date="2023-06" db="EMBL/GenBank/DDBJ databases">
        <title>Two novel species of Acinetobacter isolated from motorbike repairing workshop in Vietnam.</title>
        <authorList>
            <person name="Le N.T.T."/>
        </authorList>
    </citation>
    <scope>NUCLEOTIDE SEQUENCE</scope>
    <source>
        <strain evidence="3">VNH17</strain>
    </source>
</reference>
<evidence type="ECO:0000256" key="1">
    <source>
        <dbReference type="SAM" id="Phobius"/>
    </source>
</evidence>
<evidence type="ECO:0000313" key="4">
    <source>
        <dbReference type="Proteomes" id="UP001168524"/>
    </source>
</evidence>
<sequence length="187" mass="20262">MVRELNYNFSTTVSHVTGALLHCLREFKGITQTSLAESTGMSTSGLSKLEKGETNISIEQIFIFGQQFGLKSSEFMVLLEESIELINKKGIFVANTKSKAVHIDKTNNIPVVMGVGAIMGLAVGSPIAALGIAALSGMIAQSSNDVLKKQIESREKNELQLLTDIGTLKNIIQPSILKKLSERQLLN</sequence>
<dbReference type="RefSeq" id="WP_096902761.1">
    <property type="nucleotide sequence ID" value="NZ_JAPQKF010000006.1"/>
</dbReference>
<dbReference type="EMBL" id="JAUDZE010000006">
    <property type="protein sequence ID" value="MDN0015060.1"/>
    <property type="molecule type" value="Genomic_DNA"/>
</dbReference>
<dbReference type="InterPro" id="IPR001387">
    <property type="entry name" value="Cro/C1-type_HTH"/>
</dbReference>
<gene>
    <name evidence="3" type="ORF">QTA56_12570</name>
</gene>
<evidence type="ECO:0000259" key="2">
    <source>
        <dbReference type="PROSITE" id="PS50943"/>
    </source>
</evidence>
<dbReference type="SUPFAM" id="SSF47413">
    <property type="entry name" value="lambda repressor-like DNA-binding domains"/>
    <property type="match status" value="1"/>
</dbReference>
<name>A0ABT7WQX0_9GAMM</name>
<keyword evidence="4" id="KW-1185">Reference proteome</keyword>
<accession>A0ABT7WQX0</accession>
<dbReference type="CDD" id="cd00093">
    <property type="entry name" value="HTH_XRE"/>
    <property type="match status" value="1"/>
</dbReference>
<dbReference type="Pfam" id="PF01381">
    <property type="entry name" value="HTH_3"/>
    <property type="match status" value="1"/>
</dbReference>
<protein>
    <submittedName>
        <fullName evidence="3">Helix-turn-helix transcriptional regulator</fullName>
    </submittedName>
</protein>
<evidence type="ECO:0000313" key="3">
    <source>
        <dbReference type="EMBL" id="MDN0015060.1"/>
    </source>
</evidence>
<dbReference type="InterPro" id="IPR010982">
    <property type="entry name" value="Lambda_DNA-bd_dom_sf"/>
</dbReference>
<organism evidence="3 4">
    <name type="scientific">Acinetobacter thutiue</name>
    <dbReference type="NCBI Taxonomy" id="2998078"/>
    <lineage>
        <taxon>Bacteria</taxon>
        <taxon>Pseudomonadati</taxon>
        <taxon>Pseudomonadota</taxon>
        <taxon>Gammaproteobacteria</taxon>
        <taxon>Moraxellales</taxon>
        <taxon>Moraxellaceae</taxon>
        <taxon>Acinetobacter</taxon>
    </lineage>
</organism>
<keyword evidence="1" id="KW-0812">Transmembrane</keyword>
<keyword evidence="1" id="KW-1133">Transmembrane helix</keyword>
<dbReference type="Gene3D" id="1.10.260.40">
    <property type="entry name" value="lambda repressor-like DNA-binding domains"/>
    <property type="match status" value="1"/>
</dbReference>
<dbReference type="PROSITE" id="PS50943">
    <property type="entry name" value="HTH_CROC1"/>
    <property type="match status" value="1"/>
</dbReference>
<keyword evidence="1" id="KW-0472">Membrane</keyword>
<dbReference type="Proteomes" id="UP001168524">
    <property type="component" value="Unassembled WGS sequence"/>
</dbReference>
<comment type="caution">
    <text evidence="3">The sequence shown here is derived from an EMBL/GenBank/DDBJ whole genome shotgun (WGS) entry which is preliminary data.</text>
</comment>
<dbReference type="SMART" id="SM00530">
    <property type="entry name" value="HTH_XRE"/>
    <property type="match status" value="1"/>
</dbReference>
<proteinExistence type="predicted"/>
<feature type="domain" description="HTH cro/C1-type" evidence="2">
    <location>
        <begin position="24"/>
        <end position="75"/>
    </location>
</feature>
<feature type="transmembrane region" description="Helical" evidence="1">
    <location>
        <begin position="111"/>
        <end position="140"/>
    </location>
</feature>